<name>A0A5C4W0J6_9ACTN</name>
<evidence type="ECO:0000259" key="1">
    <source>
        <dbReference type="Pfam" id="PF13338"/>
    </source>
</evidence>
<dbReference type="AlphaFoldDB" id="A0A5C4W0J6"/>
<evidence type="ECO:0000313" key="3">
    <source>
        <dbReference type="Proteomes" id="UP000313231"/>
    </source>
</evidence>
<dbReference type="RefSeq" id="WP_139622501.1">
    <property type="nucleotide sequence ID" value="NZ_VDMP01000022.1"/>
</dbReference>
<sequence length="320" mass="35602">MVDAPLRRLAPLLAMQSGVVRRAQLRELGLADHDVARLVRRRALVRVHPGVYVDHTGPLSWEQRAWAAVLACWPAALAGGSAQRSGDHRRKGYADDGTPVEVLVDWSRSLRRPSGVRVRRSRHLRREVDWSLLPPRQRSRGWVLDLAAEAPTDLEAVAVIADAVGDRRVRPADLRAALAERSRIGRRRFLEAVVADAEAGTCSVLEHGYLQRVERAHGLPAAERQVRSSVKGLLYRDVEYVRFRTIVELDGRLNHTGIANRDRDLERDLDAAVDDRLTVRLGWGQVFGGECRTAARIGAILAGRGWEGVVHPCPRCRVGS</sequence>
<evidence type="ECO:0000313" key="2">
    <source>
        <dbReference type="EMBL" id="TNM41106.1"/>
    </source>
</evidence>
<organism evidence="2 3">
    <name type="scientific">Nocardioides albidus</name>
    <dbReference type="NCBI Taxonomy" id="1517589"/>
    <lineage>
        <taxon>Bacteria</taxon>
        <taxon>Bacillati</taxon>
        <taxon>Actinomycetota</taxon>
        <taxon>Actinomycetes</taxon>
        <taxon>Propionibacteriales</taxon>
        <taxon>Nocardioidaceae</taxon>
        <taxon>Nocardioides</taxon>
    </lineage>
</organism>
<dbReference type="OrthoDB" id="5146042at2"/>
<proteinExistence type="predicted"/>
<protein>
    <recommendedName>
        <fullName evidence="1">AbiEi antitoxin N-terminal domain-containing protein</fullName>
    </recommendedName>
</protein>
<gene>
    <name evidence="2" type="ORF">FHP29_08805</name>
</gene>
<dbReference type="InterPro" id="IPR025159">
    <property type="entry name" value="AbiEi_N"/>
</dbReference>
<accession>A0A5C4W0J6</accession>
<feature type="domain" description="AbiEi antitoxin N-terminal" evidence="1">
    <location>
        <begin position="7"/>
        <end position="53"/>
    </location>
</feature>
<keyword evidence="3" id="KW-1185">Reference proteome</keyword>
<comment type="caution">
    <text evidence="2">The sequence shown here is derived from an EMBL/GenBank/DDBJ whole genome shotgun (WGS) entry which is preliminary data.</text>
</comment>
<dbReference type="Pfam" id="PF13338">
    <property type="entry name" value="AbiEi_4"/>
    <property type="match status" value="1"/>
</dbReference>
<dbReference type="EMBL" id="VDMP01000022">
    <property type="protein sequence ID" value="TNM41106.1"/>
    <property type="molecule type" value="Genomic_DNA"/>
</dbReference>
<reference evidence="2 3" key="1">
    <citation type="journal article" date="2016" name="Int. J. Syst. Evol. Microbiol.">
        <title>Nocardioides albidus sp. nov., an actinobacterium isolated from garden soil.</title>
        <authorList>
            <person name="Singh H."/>
            <person name="Du J."/>
            <person name="Trinh H."/>
            <person name="Won K."/>
            <person name="Yang J.E."/>
            <person name="Yin C."/>
            <person name="Kook M."/>
            <person name="Yi T.H."/>
        </authorList>
    </citation>
    <scope>NUCLEOTIDE SEQUENCE [LARGE SCALE GENOMIC DNA]</scope>
    <source>
        <strain evidence="2 3">CCTCC AB 2015297</strain>
    </source>
</reference>
<dbReference type="Proteomes" id="UP000313231">
    <property type="component" value="Unassembled WGS sequence"/>
</dbReference>